<gene>
    <name evidence="4" type="ORF">CWI75_12935</name>
</gene>
<dbReference type="Proteomes" id="UP000234845">
    <property type="component" value="Unassembled WGS sequence"/>
</dbReference>
<evidence type="ECO:0000259" key="3">
    <source>
        <dbReference type="PROSITE" id="PS51635"/>
    </source>
</evidence>
<evidence type="ECO:0000313" key="4">
    <source>
        <dbReference type="EMBL" id="PLW81990.1"/>
    </source>
</evidence>
<evidence type="ECO:0000256" key="2">
    <source>
        <dbReference type="PROSITE-ProRule" id="PRU01161"/>
    </source>
</evidence>
<keyword evidence="5" id="KW-1185">Reference proteome</keyword>
<reference evidence="5" key="1">
    <citation type="submission" date="2017-11" db="EMBL/GenBank/DDBJ databases">
        <title>The draft genome sequence of Chromatocurvus sp. F02.</title>
        <authorList>
            <person name="Du Z.-J."/>
            <person name="Chang Y.-Q."/>
        </authorList>
    </citation>
    <scope>NUCLEOTIDE SEQUENCE [LARGE SCALE GENOMIC DNA]</scope>
    <source>
        <strain evidence="5">F02</strain>
    </source>
</reference>
<dbReference type="Pfam" id="PF01734">
    <property type="entry name" value="Patatin"/>
    <property type="match status" value="1"/>
</dbReference>
<feature type="short sequence motif" description="GXSXG" evidence="2">
    <location>
        <begin position="46"/>
        <end position="50"/>
    </location>
</feature>
<dbReference type="RefSeq" id="WP_101521925.1">
    <property type="nucleotide sequence ID" value="NZ_PKLZ01000009.1"/>
</dbReference>
<dbReference type="Gene3D" id="3.40.1090.10">
    <property type="entry name" value="Cytosolic phospholipase A2 catalytic domain"/>
    <property type="match status" value="1"/>
</dbReference>
<evidence type="ECO:0000313" key="5">
    <source>
        <dbReference type="Proteomes" id="UP000234845"/>
    </source>
</evidence>
<sequence length="333" mass="37104">MSTKGPIFILSIDGGGVRGTIPVNILFAMEQEAGINIRETFDFFAGVSTGALIAAYCARGFGSMEVLARNSYSSDNMARIFNKSIWDRLLGRLQNQPKYDGINKRAYFEEIMSDARINDIVDKHLLILAYDFINRELVTFKNRRGHDASYNPTLVEICDAASAAPTMYPPVPTTDTYSRWLVDGALAINDPSLCAISESLAMGYAIEDVWVLSMGTGRPVDDMSQKQQDRIGKSSRDWGILGWVTHGLLDHMLSASSAVSAHQCKQLLGDRYLRVDGTLPRALMKLDETNHGNVRNLRAHAEQWYAREISEIKALLDNFENHKATVDYSLSNI</sequence>
<dbReference type="AlphaFoldDB" id="A0A2N5Y0S0"/>
<protein>
    <recommendedName>
        <fullName evidence="3">PNPLA domain-containing protein</fullName>
    </recommendedName>
</protein>
<keyword evidence="2" id="KW-0442">Lipid degradation</keyword>
<dbReference type="InterPro" id="IPR016035">
    <property type="entry name" value="Acyl_Trfase/lysoPLipase"/>
</dbReference>
<dbReference type="GO" id="GO:0016787">
    <property type="term" value="F:hydrolase activity"/>
    <property type="evidence" value="ECO:0007669"/>
    <property type="project" value="UniProtKB-UniRule"/>
</dbReference>
<keyword evidence="2" id="KW-0378">Hydrolase</keyword>
<feature type="domain" description="PNPLA" evidence="3">
    <location>
        <begin position="10"/>
        <end position="196"/>
    </location>
</feature>
<dbReference type="PANTHER" id="PTHR24138:SF10">
    <property type="entry name" value="PHOSPHOLIPASE A2"/>
    <property type="match status" value="1"/>
</dbReference>
<dbReference type="InterPro" id="IPR002641">
    <property type="entry name" value="PNPLA_dom"/>
</dbReference>
<organism evidence="4 5">
    <name type="scientific">Kineobactrum sediminis</name>
    <dbReference type="NCBI Taxonomy" id="1905677"/>
    <lineage>
        <taxon>Bacteria</taxon>
        <taxon>Pseudomonadati</taxon>
        <taxon>Pseudomonadota</taxon>
        <taxon>Gammaproteobacteria</taxon>
        <taxon>Cellvibrionales</taxon>
        <taxon>Halieaceae</taxon>
        <taxon>Kineobactrum</taxon>
    </lineage>
</organism>
<feature type="active site" description="Proton acceptor" evidence="2">
    <location>
        <position position="183"/>
    </location>
</feature>
<accession>A0A2N5Y0S0</accession>
<dbReference type="OrthoDB" id="9807112at2"/>
<keyword evidence="1 2" id="KW-0443">Lipid metabolism</keyword>
<dbReference type="SUPFAM" id="SSF52151">
    <property type="entry name" value="FabD/lysophospholipase-like"/>
    <property type="match status" value="1"/>
</dbReference>
<dbReference type="InterPro" id="IPR047156">
    <property type="entry name" value="Teg/CotR/CapV-like"/>
</dbReference>
<proteinExistence type="predicted"/>
<dbReference type="EMBL" id="PKLZ01000009">
    <property type="protein sequence ID" value="PLW81990.1"/>
    <property type="molecule type" value="Genomic_DNA"/>
</dbReference>
<dbReference type="GO" id="GO:0016042">
    <property type="term" value="P:lipid catabolic process"/>
    <property type="evidence" value="ECO:0007669"/>
    <property type="project" value="UniProtKB-UniRule"/>
</dbReference>
<name>A0A2N5Y0S0_9GAMM</name>
<dbReference type="PANTHER" id="PTHR24138">
    <property type="entry name" value="INTRACELLLAR PHOSPHOLIPASE A FAMILY"/>
    <property type="match status" value="1"/>
</dbReference>
<dbReference type="PROSITE" id="PS51635">
    <property type="entry name" value="PNPLA"/>
    <property type="match status" value="1"/>
</dbReference>
<feature type="short sequence motif" description="DGA/G" evidence="2">
    <location>
        <begin position="183"/>
        <end position="185"/>
    </location>
</feature>
<feature type="active site" description="Nucleophile" evidence="2">
    <location>
        <position position="48"/>
    </location>
</feature>
<comment type="caution">
    <text evidence="4">The sequence shown here is derived from an EMBL/GenBank/DDBJ whole genome shotgun (WGS) entry which is preliminary data.</text>
</comment>
<evidence type="ECO:0000256" key="1">
    <source>
        <dbReference type="ARBA" id="ARBA00023098"/>
    </source>
</evidence>
<feature type="short sequence motif" description="GXGXXG" evidence="2">
    <location>
        <begin position="14"/>
        <end position="19"/>
    </location>
</feature>